<comment type="subunit">
    <text evidence="6">Interacts with MinD and FtsZ.</text>
</comment>
<feature type="domain" description="Septum formation inhibitor MinC N-terminal" evidence="8">
    <location>
        <begin position="13"/>
        <end position="85"/>
    </location>
</feature>
<dbReference type="InterPro" id="IPR036145">
    <property type="entry name" value="MinC_C_sf"/>
</dbReference>
<dbReference type="InterPro" id="IPR013033">
    <property type="entry name" value="MinC"/>
</dbReference>
<dbReference type="InterPro" id="IPR005526">
    <property type="entry name" value="Septum_form_inhib_MinC_C"/>
</dbReference>
<evidence type="ECO:0000256" key="4">
    <source>
        <dbReference type="ARBA" id="ARBA00023306"/>
    </source>
</evidence>
<evidence type="ECO:0000256" key="1">
    <source>
        <dbReference type="ARBA" id="ARBA00006291"/>
    </source>
</evidence>
<dbReference type="RefSeq" id="WP_251780735.1">
    <property type="nucleotide sequence ID" value="NZ_JAMKFE010000017.1"/>
</dbReference>
<sequence>MAAASLGTAPAIFDLKSATLPLVAVVLKTTDLAALAAELAARLDETPDFFNQDPVVVDLTPVRDDPTTVDFAALLELLRKYRMVPVAAKGGSSEQMEAAQAAGLTEAVGATAPATPVVMEPPPPPVLSEVIREVPVPVPAAPVSALIVDRPLRSGQQVYARGSDLVVMAAVNFGAEVIADGNIHVYAPLRGRAIAGARGNTEARIFTLCLEPELISIAGTYRTTETALPAEVHGKPAQVRLVGEKLVMEPLKP</sequence>
<dbReference type="HAMAP" id="MF_00267">
    <property type="entry name" value="MinC"/>
    <property type="match status" value="1"/>
</dbReference>
<keyword evidence="2 6" id="KW-0132">Cell division</keyword>
<dbReference type="Pfam" id="PF05209">
    <property type="entry name" value="MinC_N"/>
    <property type="match status" value="1"/>
</dbReference>
<gene>
    <name evidence="6 9" type="primary">minC</name>
    <name evidence="9" type="ORF">M8A51_22250</name>
</gene>
<evidence type="ECO:0000256" key="2">
    <source>
        <dbReference type="ARBA" id="ARBA00022618"/>
    </source>
</evidence>
<evidence type="ECO:0000256" key="5">
    <source>
        <dbReference type="ARBA" id="ARBA00025606"/>
    </source>
</evidence>
<evidence type="ECO:0000259" key="8">
    <source>
        <dbReference type="Pfam" id="PF05209"/>
    </source>
</evidence>
<feature type="domain" description="Septum formation inhibitor MinC C-terminal" evidence="7">
    <location>
        <begin position="147"/>
        <end position="248"/>
    </location>
</feature>
<comment type="similarity">
    <text evidence="1 6">Belongs to the MinC family.</text>
</comment>
<accession>A0ABT0YU30</accession>
<dbReference type="Proteomes" id="UP001165541">
    <property type="component" value="Unassembled WGS sequence"/>
</dbReference>
<dbReference type="Gene3D" id="3.30.70.260">
    <property type="match status" value="1"/>
</dbReference>
<dbReference type="EMBL" id="JAMKFE010000017">
    <property type="protein sequence ID" value="MCM5682260.1"/>
    <property type="molecule type" value="Genomic_DNA"/>
</dbReference>
<proteinExistence type="inferred from homology"/>
<comment type="caution">
    <text evidence="9">The sequence shown here is derived from an EMBL/GenBank/DDBJ whole genome shotgun (WGS) entry which is preliminary data.</text>
</comment>
<evidence type="ECO:0000256" key="6">
    <source>
        <dbReference type="HAMAP-Rule" id="MF_00267"/>
    </source>
</evidence>
<evidence type="ECO:0000313" key="10">
    <source>
        <dbReference type="Proteomes" id="UP001165541"/>
    </source>
</evidence>
<keyword evidence="10" id="KW-1185">Reference proteome</keyword>
<comment type="function">
    <text evidence="5 6">Cell division inhibitor that blocks the formation of polar Z ring septums. Rapidly oscillates between the poles of the cell to destabilize FtsZ filaments that have formed before they mature into polar Z rings. Prevents FtsZ polymerization.</text>
</comment>
<dbReference type="PANTHER" id="PTHR34108">
    <property type="entry name" value="SEPTUM SITE-DETERMINING PROTEIN MINC"/>
    <property type="match status" value="1"/>
</dbReference>
<dbReference type="PANTHER" id="PTHR34108:SF1">
    <property type="entry name" value="SEPTUM SITE-DETERMINING PROTEIN MINC"/>
    <property type="match status" value="1"/>
</dbReference>
<dbReference type="Gene3D" id="2.160.20.70">
    <property type="match status" value="1"/>
</dbReference>
<evidence type="ECO:0000256" key="3">
    <source>
        <dbReference type="ARBA" id="ARBA00023210"/>
    </source>
</evidence>
<organism evidence="9 10">
    <name type="scientific">Caldimonas mangrovi</name>
    <dbReference type="NCBI Taxonomy" id="2944811"/>
    <lineage>
        <taxon>Bacteria</taxon>
        <taxon>Pseudomonadati</taxon>
        <taxon>Pseudomonadota</taxon>
        <taxon>Betaproteobacteria</taxon>
        <taxon>Burkholderiales</taxon>
        <taxon>Sphaerotilaceae</taxon>
        <taxon>Caldimonas</taxon>
    </lineage>
</organism>
<dbReference type="NCBIfam" id="TIGR01222">
    <property type="entry name" value="minC"/>
    <property type="match status" value="1"/>
</dbReference>
<reference evidence="9" key="1">
    <citation type="submission" date="2022-05" db="EMBL/GenBank/DDBJ databases">
        <title>Schlegelella sp. nov., isolated from mangrove soil.</title>
        <authorList>
            <person name="Liu Y."/>
            <person name="Ge X."/>
            <person name="Liu W."/>
        </authorList>
    </citation>
    <scope>NUCLEOTIDE SEQUENCE</scope>
    <source>
        <strain evidence="9">S2-27</strain>
    </source>
</reference>
<evidence type="ECO:0000313" key="9">
    <source>
        <dbReference type="EMBL" id="MCM5682260.1"/>
    </source>
</evidence>
<dbReference type="SUPFAM" id="SSF63848">
    <property type="entry name" value="Cell-division inhibitor MinC, C-terminal domain"/>
    <property type="match status" value="1"/>
</dbReference>
<name>A0ABT0YU30_9BURK</name>
<dbReference type="Pfam" id="PF03775">
    <property type="entry name" value="MinC_C"/>
    <property type="match status" value="1"/>
</dbReference>
<protein>
    <recommendedName>
        <fullName evidence="6">Probable septum site-determining protein MinC</fullName>
    </recommendedName>
</protein>
<dbReference type="InterPro" id="IPR007874">
    <property type="entry name" value="MinC_N"/>
</dbReference>
<dbReference type="InterPro" id="IPR016098">
    <property type="entry name" value="CAP/MinC_C"/>
</dbReference>
<keyword evidence="3 6" id="KW-0717">Septation</keyword>
<keyword evidence="4 6" id="KW-0131">Cell cycle</keyword>
<evidence type="ECO:0000259" key="7">
    <source>
        <dbReference type="Pfam" id="PF03775"/>
    </source>
</evidence>